<evidence type="ECO:0000259" key="3">
    <source>
        <dbReference type="Pfam" id="PF16509"/>
    </source>
</evidence>
<dbReference type="Gene3D" id="1.10.10.2690">
    <property type="match status" value="1"/>
</dbReference>
<evidence type="ECO:0000313" key="4">
    <source>
        <dbReference type="EMBL" id="MDN4571990.1"/>
    </source>
</evidence>
<name>A0AAW7MGU8_9BURK</name>
<dbReference type="Proteomes" id="UP001172791">
    <property type="component" value="Unassembled WGS sequence"/>
</dbReference>
<keyword evidence="6" id="KW-1185">Reference proteome</keyword>
<comment type="caution">
    <text evidence="4">The sequence shown here is derived from an EMBL/GenBank/DDBJ whole genome shotgun (WGS) entry which is preliminary data.</text>
</comment>
<keyword evidence="2" id="KW-0804">Transcription</keyword>
<dbReference type="Pfam" id="PF16509">
    <property type="entry name" value="KORA"/>
    <property type="match status" value="1"/>
</dbReference>
<keyword evidence="1" id="KW-0805">Transcription regulation</keyword>
<sequence>MADIDALSPALLTEHEFDLAIVGRRFSEGNVALAKIVLCQGTPVIAVANEHGVPRQQLHRVVDSILSAHRAQARIPDNWVRATVVGPPAEVKKFNARMENLLRKLRK</sequence>
<feature type="domain" description="TrfB transcriptional repressor protein" evidence="3">
    <location>
        <begin position="12"/>
        <end position="92"/>
    </location>
</feature>
<dbReference type="AlphaFoldDB" id="A0AAW7MGU8"/>
<dbReference type="RefSeq" id="WP_301233328.1">
    <property type="nucleotide sequence ID" value="NZ_QAIC01000024.1"/>
</dbReference>
<accession>A0AAW7MGU8</accession>
<dbReference type="InterPro" id="IPR032428">
    <property type="entry name" value="TrfB"/>
</dbReference>
<reference evidence="4" key="1">
    <citation type="submission" date="2018-04" db="EMBL/GenBank/DDBJ databases">
        <authorList>
            <person name="Jy Z."/>
        </authorList>
    </citation>
    <scope>NUCLEOTIDE SEQUENCE</scope>
    <source>
        <strain evidence="5">AS13</strain>
        <strain evidence="4">LA18</strain>
    </source>
</reference>
<organism evidence="4 7">
    <name type="scientific">Pandoraea cepalis</name>
    <dbReference type="NCBI Taxonomy" id="2508294"/>
    <lineage>
        <taxon>Bacteria</taxon>
        <taxon>Pseudomonadati</taxon>
        <taxon>Pseudomonadota</taxon>
        <taxon>Betaproteobacteria</taxon>
        <taxon>Burkholderiales</taxon>
        <taxon>Burkholderiaceae</taxon>
        <taxon>Pandoraea</taxon>
    </lineage>
</organism>
<evidence type="ECO:0000313" key="5">
    <source>
        <dbReference type="EMBL" id="MDN4576641.1"/>
    </source>
</evidence>
<dbReference type="InterPro" id="IPR053721">
    <property type="entry name" value="Fimbrial_Adhesin_Reg"/>
</dbReference>
<dbReference type="EMBL" id="QAIC01000024">
    <property type="protein sequence ID" value="MDN4571990.1"/>
    <property type="molecule type" value="Genomic_DNA"/>
</dbReference>
<evidence type="ECO:0000256" key="2">
    <source>
        <dbReference type="ARBA" id="ARBA00023163"/>
    </source>
</evidence>
<dbReference type="EMBL" id="QAID01000021">
    <property type="protein sequence ID" value="MDN4576641.1"/>
    <property type="molecule type" value="Genomic_DNA"/>
</dbReference>
<evidence type="ECO:0000256" key="1">
    <source>
        <dbReference type="ARBA" id="ARBA00023015"/>
    </source>
</evidence>
<dbReference type="Proteomes" id="UP001172788">
    <property type="component" value="Unassembled WGS sequence"/>
</dbReference>
<protein>
    <recommendedName>
        <fullName evidence="3">TrfB transcriptional repressor protein domain-containing protein</fullName>
    </recommendedName>
</protein>
<evidence type="ECO:0000313" key="6">
    <source>
        <dbReference type="Proteomes" id="UP001172788"/>
    </source>
</evidence>
<gene>
    <name evidence="4" type="ORF">DBA34_01730</name>
    <name evidence="5" type="ORF">DBB29_00645</name>
</gene>
<evidence type="ECO:0000313" key="7">
    <source>
        <dbReference type="Proteomes" id="UP001172791"/>
    </source>
</evidence>
<proteinExistence type="predicted"/>